<name>A0A2I0K2S1_PUNGR</name>
<comment type="caution">
    <text evidence="2">The sequence shown here is derived from an EMBL/GenBank/DDBJ whole genome shotgun (WGS) entry which is preliminary data.</text>
</comment>
<dbReference type="EMBL" id="PGOL01000990">
    <property type="protein sequence ID" value="PKI62006.1"/>
    <property type="molecule type" value="Genomic_DNA"/>
</dbReference>
<evidence type="ECO:0000256" key="1">
    <source>
        <dbReference type="SAM" id="MobiDB-lite"/>
    </source>
</evidence>
<dbReference type="Proteomes" id="UP000233551">
    <property type="component" value="Unassembled WGS sequence"/>
</dbReference>
<sequence>MWHMWKADLDWTCETCLDITRELDRSNDYSGNESLPCKPSVRSDPTPDSLSPRCLNLLTGYSKHTGIDRLGPMNCNDEIVDRSLDTQAYSPFGFLAQLKQFIDFTVSKWTSRVQL</sequence>
<dbReference type="AlphaFoldDB" id="A0A2I0K2S1"/>
<proteinExistence type="predicted"/>
<accession>A0A2I0K2S1</accession>
<organism evidence="2 3">
    <name type="scientific">Punica granatum</name>
    <name type="common">Pomegranate</name>
    <dbReference type="NCBI Taxonomy" id="22663"/>
    <lineage>
        <taxon>Eukaryota</taxon>
        <taxon>Viridiplantae</taxon>
        <taxon>Streptophyta</taxon>
        <taxon>Embryophyta</taxon>
        <taxon>Tracheophyta</taxon>
        <taxon>Spermatophyta</taxon>
        <taxon>Magnoliopsida</taxon>
        <taxon>eudicotyledons</taxon>
        <taxon>Gunneridae</taxon>
        <taxon>Pentapetalae</taxon>
        <taxon>rosids</taxon>
        <taxon>malvids</taxon>
        <taxon>Myrtales</taxon>
        <taxon>Lythraceae</taxon>
        <taxon>Punica</taxon>
    </lineage>
</organism>
<evidence type="ECO:0000313" key="2">
    <source>
        <dbReference type="EMBL" id="PKI62006.1"/>
    </source>
</evidence>
<keyword evidence="3" id="KW-1185">Reference proteome</keyword>
<reference evidence="2 3" key="1">
    <citation type="submission" date="2017-11" db="EMBL/GenBank/DDBJ databases">
        <title>De-novo sequencing of pomegranate (Punica granatum L.) genome.</title>
        <authorList>
            <person name="Akparov Z."/>
            <person name="Amiraslanov A."/>
            <person name="Hajiyeva S."/>
            <person name="Abbasov M."/>
            <person name="Kaur K."/>
            <person name="Hamwieh A."/>
            <person name="Solovyev V."/>
            <person name="Salamov A."/>
            <person name="Braich B."/>
            <person name="Kosarev P."/>
            <person name="Mahmoud A."/>
            <person name="Hajiyev E."/>
            <person name="Babayeva S."/>
            <person name="Izzatullayeva V."/>
            <person name="Mammadov A."/>
            <person name="Mammadov A."/>
            <person name="Sharifova S."/>
            <person name="Ojaghi J."/>
            <person name="Eynullazada K."/>
            <person name="Bayramov B."/>
            <person name="Abdulazimova A."/>
            <person name="Shahmuradov I."/>
        </authorList>
    </citation>
    <scope>NUCLEOTIDE SEQUENCE [LARGE SCALE GENOMIC DNA]</scope>
    <source>
        <strain evidence="3">cv. AG2017</strain>
        <tissue evidence="2">Leaf</tissue>
    </source>
</reference>
<gene>
    <name evidence="2" type="ORF">CRG98_017592</name>
</gene>
<feature type="region of interest" description="Disordered" evidence="1">
    <location>
        <begin position="26"/>
        <end position="49"/>
    </location>
</feature>
<protein>
    <submittedName>
        <fullName evidence="2">Uncharacterized protein</fullName>
    </submittedName>
</protein>
<evidence type="ECO:0000313" key="3">
    <source>
        <dbReference type="Proteomes" id="UP000233551"/>
    </source>
</evidence>